<evidence type="ECO:0000313" key="3">
    <source>
        <dbReference type="EMBL" id="TDN44986.1"/>
    </source>
</evidence>
<accession>A0A4R6DJK7</accession>
<evidence type="ECO:0000313" key="4">
    <source>
        <dbReference type="Proteomes" id="UP000295129"/>
    </source>
</evidence>
<dbReference type="Gene3D" id="3.40.50.720">
    <property type="entry name" value="NAD(P)-binding Rossmann-like Domain"/>
    <property type="match status" value="1"/>
</dbReference>
<evidence type="ECO:0000256" key="2">
    <source>
        <dbReference type="RuleBase" id="RU000363"/>
    </source>
</evidence>
<dbReference type="PANTHER" id="PTHR42879:SF2">
    <property type="entry name" value="3-OXOACYL-[ACYL-CARRIER-PROTEIN] REDUCTASE FABG"/>
    <property type="match status" value="1"/>
</dbReference>
<dbReference type="InterPro" id="IPR036291">
    <property type="entry name" value="NAD(P)-bd_dom_sf"/>
</dbReference>
<dbReference type="Pfam" id="PF00106">
    <property type="entry name" value="adh_short"/>
    <property type="match status" value="1"/>
</dbReference>
<dbReference type="EMBL" id="SNVV01000033">
    <property type="protein sequence ID" value="TDN44986.1"/>
    <property type="molecule type" value="Genomic_DNA"/>
</dbReference>
<dbReference type="InterPro" id="IPR002347">
    <property type="entry name" value="SDR_fam"/>
</dbReference>
<proteinExistence type="inferred from homology"/>
<dbReference type="InterPro" id="IPR050259">
    <property type="entry name" value="SDR"/>
</dbReference>
<dbReference type="PANTHER" id="PTHR42879">
    <property type="entry name" value="3-OXOACYL-(ACYL-CARRIER-PROTEIN) REDUCTASE"/>
    <property type="match status" value="1"/>
</dbReference>
<dbReference type="FunFam" id="3.40.50.720:FF:000084">
    <property type="entry name" value="Short-chain dehydrogenase reductase"/>
    <property type="match status" value="1"/>
</dbReference>
<dbReference type="AlphaFoldDB" id="A0A4R6DJK7"/>
<dbReference type="Proteomes" id="UP000295129">
    <property type="component" value="Unassembled WGS sequence"/>
</dbReference>
<organism evidence="3 4">
    <name type="scientific">Azoarcus indigens</name>
    <dbReference type="NCBI Taxonomy" id="29545"/>
    <lineage>
        <taxon>Bacteria</taxon>
        <taxon>Pseudomonadati</taxon>
        <taxon>Pseudomonadota</taxon>
        <taxon>Betaproteobacteria</taxon>
        <taxon>Rhodocyclales</taxon>
        <taxon>Zoogloeaceae</taxon>
        <taxon>Azoarcus</taxon>
    </lineage>
</organism>
<dbReference type="CDD" id="cd05233">
    <property type="entry name" value="SDR_c"/>
    <property type="match status" value="1"/>
</dbReference>
<dbReference type="PRINTS" id="PR00081">
    <property type="entry name" value="GDHRDH"/>
</dbReference>
<dbReference type="PRINTS" id="PR00080">
    <property type="entry name" value="SDRFAMILY"/>
</dbReference>
<name>A0A4R6DJK7_9RHOO</name>
<evidence type="ECO:0000256" key="1">
    <source>
        <dbReference type="ARBA" id="ARBA00006484"/>
    </source>
</evidence>
<comment type="similarity">
    <text evidence="1 2">Belongs to the short-chain dehydrogenases/reductases (SDR) family.</text>
</comment>
<sequence length="274" mass="28279">METTGMAASEKPLAETGVMHGKVAFITGATRGLGRELALMLARAGADVALVGRDREAGDAVAAEIRQLGREALALAADVTAGDDMELAARAALACFGKVDLLLCVAGVGSPRKPVWECDAADYHACFDINVLGVMLALRAVLPAMVARKQGRVVVIGGTYGHKGVAGSALYAASKWALRGLVKSVAREVGEHDITANLVSPGGVAGPRLTRLFQQSAAREGMSYEAVLERFTAGSALGRLVEGEDIARAVLHLASDAGRMCTGQDIVVDAGTVV</sequence>
<keyword evidence="4" id="KW-1185">Reference proteome</keyword>
<reference evidence="3 4" key="1">
    <citation type="submission" date="2019-03" db="EMBL/GenBank/DDBJ databases">
        <title>Genomic Encyclopedia of Type Strains, Phase IV (KMG-IV): sequencing the most valuable type-strain genomes for metagenomic binning, comparative biology and taxonomic classification.</title>
        <authorList>
            <person name="Goeker M."/>
        </authorList>
    </citation>
    <scope>NUCLEOTIDE SEQUENCE [LARGE SCALE GENOMIC DNA]</scope>
    <source>
        <strain evidence="3 4">DSM 12121</strain>
    </source>
</reference>
<dbReference type="SUPFAM" id="SSF51735">
    <property type="entry name" value="NAD(P)-binding Rossmann-fold domains"/>
    <property type="match status" value="1"/>
</dbReference>
<protein>
    <submittedName>
        <fullName evidence="3">3-oxoacyl-[acyl-carrier protein] reductase</fullName>
    </submittedName>
</protein>
<gene>
    <name evidence="3" type="ORF">C7389_13331</name>
</gene>
<comment type="caution">
    <text evidence="3">The sequence shown here is derived from an EMBL/GenBank/DDBJ whole genome shotgun (WGS) entry which is preliminary data.</text>
</comment>